<protein>
    <submittedName>
        <fullName evidence="3">Putative transposase</fullName>
    </submittedName>
</protein>
<dbReference type="Proteomes" id="UP000575898">
    <property type="component" value="Unassembled WGS sequence"/>
</dbReference>
<evidence type="ECO:0000256" key="1">
    <source>
        <dbReference type="SAM" id="MobiDB-lite"/>
    </source>
</evidence>
<dbReference type="Gene3D" id="3.30.420.10">
    <property type="entry name" value="Ribonuclease H-like superfamily/Ribonuclease H"/>
    <property type="match status" value="1"/>
</dbReference>
<sequence length="660" mass="74131">MNGFAFRTGTTFELSGATHRIERLGPDEQVVLERLHDGQIVMSSRPALLDAYRTLQIQVCEESKATRPQTHYGRTLAELPARVRKEIERRMAYLQAIEDDGNCVFTAYSLQPLIDEVAARISDPKPPSVITLYRWHRRYQQSRQVRNLVPRYDLRGGSRARQHARCLELAAEATKEAFDASPAATVRNIYDRLLGKLQAENQQRLPSDQIPAPALRTMYRLMDRMEAYDLAMLRNGKAAADRRFRIVKAGPKVTRILERVEADHTPLDLFLIDQVTGLPLGRPLLTVYIDVFSRFPLGYHLSFGNTSAAAVIGGLRHAVLPKAATVEVIPNLPVQHVWPCYGLIDVLVLDNGLEFLGADLNSVAYDLGTRLQFCPKRQPRFKGVVERYLKTVNYFFTHQLPGTSLARLSDRGDYDAAKHAVLSLAEFRHLFEKWLLDVYAQTVQRGIGTTPWARWHEGLNQRTPILPGSVAELQRRIGLVRERSLGHQGIQLHGLHYAGPALSPVIRTWGPGAKVRVVFDADDLGSIHVWPPEAQEPITVEAIHLNYAKGLSLYQHELIREQVRTNGKSSENLDALIDAKHQLAQAVDEMIRSRKQRTRRQAAHIHGMSSRQPEARFEASAPKAASPTPRPTRKATSGSAPALPPTPFPSFTLMRGKEVV</sequence>
<feature type="domain" description="Integrase catalytic" evidence="2">
    <location>
        <begin position="247"/>
        <end position="459"/>
    </location>
</feature>
<comment type="caution">
    <text evidence="3">The sequence shown here is derived from an EMBL/GenBank/DDBJ whole genome shotgun (WGS) entry which is preliminary data.</text>
</comment>
<dbReference type="SUPFAM" id="SSF53098">
    <property type="entry name" value="Ribonuclease H-like"/>
    <property type="match status" value="1"/>
</dbReference>
<evidence type="ECO:0000259" key="2">
    <source>
        <dbReference type="PROSITE" id="PS50994"/>
    </source>
</evidence>
<evidence type="ECO:0000313" key="3">
    <source>
        <dbReference type="EMBL" id="MBB5018039.1"/>
    </source>
</evidence>
<dbReference type="InterPro" id="IPR012337">
    <property type="entry name" value="RNaseH-like_sf"/>
</dbReference>
<gene>
    <name evidence="3" type="ORF">HNQ59_001324</name>
</gene>
<dbReference type="InterPro" id="IPR036397">
    <property type="entry name" value="RNaseH_sf"/>
</dbReference>
<organism evidence="3 4">
    <name type="scientific">Chitinivorax tropicus</name>
    <dbReference type="NCBI Taxonomy" id="714531"/>
    <lineage>
        <taxon>Bacteria</taxon>
        <taxon>Pseudomonadati</taxon>
        <taxon>Pseudomonadota</taxon>
        <taxon>Betaproteobacteria</taxon>
        <taxon>Chitinivorax</taxon>
    </lineage>
</organism>
<dbReference type="Pfam" id="PF09299">
    <property type="entry name" value="Mu-transpos_C"/>
    <property type="match status" value="1"/>
</dbReference>
<feature type="compositionally biased region" description="Basic residues" evidence="1">
    <location>
        <begin position="593"/>
        <end position="603"/>
    </location>
</feature>
<keyword evidence="4" id="KW-1185">Reference proteome</keyword>
<reference evidence="3 4" key="1">
    <citation type="submission" date="2020-08" db="EMBL/GenBank/DDBJ databases">
        <title>Genomic Encyclopedia of Type Strains, Phase IV (KMG-IV): sequencing the most valuable type-strain genomes for metagenomic binning, comparative biology and taxonomic classification.</title>
        <authorList>
            <person name="Goeker M."/>
        </authorList>
    </citation>
    <scope>NUCLEOTIDE SEQUENCE [LARGE SCALE GENOMIC DNA]</scope>
    <source>
        <strain evidence="3 4">DSM 27165</strain>
    </source>
</reference>
<dbReference type="PROSITE" id="PS50994">
    <property type="entry name" value="INTEGRASE"/>
    <property type="match status" value="1"/>
</dbReference>
<dbReference type="GO" id="GO:0003676">
    <property type="term" value="F:nucleic acid binding"/>
    <property type="evidence" value="ECO:0007669"/>
    <property type="project" value="InterPro"/>
</dbReference>
<dbReference type="AlphaFoldDB" id="A0A840MLN1"/>
<evidence type="ECO:0000313" key="4">
    <source>
        <dbReference type="Proteomes" id="UP000575898"/>
    </source>
</evidence>
<name>A0A840MLN1_9PROT</name>
<dbReference type="InterPro" id="IPR015378">
    <property type="entry name" value="Transposase-like_Mu_C"/>
</dbReference>
<dbReference type="InterPro" id="IPR001584">
    <property type="entry name" value="Integrase_cat-core"/>
</dbReference>
<dbReference type="RefSeq" id="WP_184036700.1">
    <property type="nucleotide sequence ID" value="NZ_JACHHY010000006.1"/>
</dbReference>
<feature type="region of interest" description="Disordered" evidence="1">
    <location>
        <begin position="592"/>
        <end position="660"/>
    </location>
</feature>
<accession>A0A840MLN1</accession>
<dbReference type="EMBL" id="JACHHY010000006">
    <property type="protein sequence ID" value="MBB5018039.1"/>
    <property type="molecule type" value="Genomic_DNA"/>
</dbReference>
<dbReference type="GO" id="GO:0015074">
    <property type="term" value="P:DNA integration"/>
    <property type="evidence" value="ECO:0007669"/>
    <property type="project" value="InterPro"/>
</dbReference>
<proteinExistence type="predicted"/>